<dbReference type="PANTHER" id="PTHR12526">
    <property type="entry name" value="GLYCOSYLTRANSFERASE"/>
    <property type="match status" value="1"/>
</dbReference>
<dbReference type="Gene3D" id="3.40.50.2000">
    <property type="entry name" value="Glycogen Phosphorylase B"/>
    <property type="match status" value="2"/>
</dbReference>
<dbReference type="Proteomes" id="UP000638981">
    <property type="component" value="Unassembled WGS sequence"/>
</dbReference>
<dbReference type="AlphaFoldDB" id="A0A918TUX5"/>
<protein>
    <recommendedName>
        <fullName evidence="3">Glycosyltransferase</fullName>
    </recommendedName>
</protein>
<gene>
    <name evidence="1" type="ORF">GCM10007315_28200</name>
</gene>
<proteinExistence type="predicted"/>
<accession>A0A918TUX5</accession>
<evidence type="ECO:0000313" key="1">
    <source>
        <dbReference type="EMBL" id="GHC62482.1"/>
    </source>
</evidence>
<name>A0A918TUX5_9RHOB</name>
<evidence type="ECO:0000313" key="2">
    <source>
        <dbReference type="Proteomes" id="UP000638981"/>
    </source>
</evidence>
<dbReference type="Pfam" id="PF13692">
    <property type="entry name" value="Glyco_trans_1_4"/>
    <property type="match status" value="1"/>
</dbReference>
<dbReference type="PANTHER" id="PTHR12526:SF636">
    <property type="entry name" value="BLL3647 PROTEIN"/>
    <property type="match status" value="1"/>
</dbReference>
<dbReference type="EMBL" id="BMYJ01000009">
    <property type="protein sequence ID" value="GHC62482.1"/>
    <property type="molecule type" value="Genomic_DNA"/>
</dbReference>
<reference evidence="1" key="2">
    <citation type="submission" date="2020-09" db="EMBL/GenBank/DDBJ databases">
        <authorList>
            <person name="Sun Q."/>
            <person name="Kim S."/>
        </authorList>
    </citation>
    <scope>NUCLEOTIDE SEQUENCE</scope>
    <source>
        <strain evidence="1">KCTC 23310</strain>
    </source>
</reference>
<organism evidence="1 2">
    <name type="scientific">Neogemmobacter tilapiae</name>
    <dbReference type="NCBI Taxonomy" id="875041"/>
    <lineage>
        <taxon>Bacteria</taxon>
        <taxon>Pseudomonadati</taxon>
        <taxon>Pseudomonadota</taxon>
        <taxon>Alphaproteobacteria</taxon>
        <taxon>Rhodobacterales</taxon>
        <taxon>Paracoccaceae</taxon>
        <taxon>Neogemmobacter</taxon>
    </lineage>
</organism>
<reference evidence="1" key="1">
    <citation type="journal article" date="2014" name="Int. J. Syst. Evol. Microbiol.">
        <title>Complete genome sequence of Corynebacterium casei LMG S-19264T (=DSM 44701T), isolated from a smear-ripened cheese.</title>
        <authorList>
            <consortium name="US DOE Joint Genome Institute (JGI-PGF)"/>
            <person name="Walter F."/>
            <person name="Albersmeier A."/>
            <person name="Kalinowski J."/>
            <person name="Ruckert C."/>
        </authorList>
    </citation>
    <scope>NUCLEOTIDE SEQUENCE</scope>
    <source>
        <strain evidence="1">KCTC 23310</strain>
    </source>
</reference>
<dbReference type="GO" id="GO:0016757">
    <property type="term" value="F:glycosyltransferase activity"/>
    <property type="evidence" value="ECO:0007669"/>
    <property type="project" value="TreeGrafter"/>
</dbReference>
<dbReference type="SUPFAM" id="SSF53756">
    <property type="entry name" value="UDP-Glycosyltransferase/glycogen phosphorylase"/>
    <property type="match status" value="1"/>
</dbReference>
<keyword evidence="2" id="KW-1185">Reference proteome</keyword>
<sequence length="360" mass="38699">MVALDIGRRLSRDVNLVTFSVGPGELLPWFQQDASAIYVGQGKPDQIDRQLRQILRRHQPAAVVVNSMASRAAFPALRASGLPVLILSHEMASRLANRQEIREITAWAKRVLISSPMAAVEAFGEDRALWPPNHRILPQGQCAVPPFDADPTAQAQDAARLRALMRPAGAEGRINVMGMGSLILSKGCDLFLEMARQVLANPDRPDVAFFWFGSPPSSGRDTYTTLLKVQAGQAGFDFDKVFVGKTGLPDLAQSMANVFVLPSRLDTLPNVAVDAMMAGAPVVCFDRASGIAPLITAAGQAQPCLAPPLDAGALAERVLVLARDAALRQNVGQALQSHARPIFDRDTYLEAVAAEVQALI</sequence>
<comment type="caution">
    <text evidence="1">The sequence shown here is derived from an EMBL/GenBank/DDBJ whole genome shotgun (WGS) entry which is preliminary data.</text>
</comment>
<evidence type="ECO:0008006" key="3">
    <source>
        <dbReference type="Google" id="ProtNLM"/>
    </source>
</evidence>